<dbReference type="CDD" id="cd05154">
    <property type="entry name" value="ACAD10_11_N-like"/>
    <property type="match status" value="1"/>
</dbReference>
<dbReference type="eggNOG" id="COG3173">
    <property type="taxonomic scope" value="Bacteria"/>
</dbReference>
<reference evidence="3" key="1">
    <citation type="journal article" date="2010" name="PLoS ONE">
        <title>The complete genome sequence of Cupriavidus metallidurans strain CH34, a master survivalist in harsh and anthropogenic environments.</title>
        <authorList>
            <person name="Janssen P.J."/>
            <person name="Van Houdt R."/>
            <person name="Moors H."/>
            <person name="Monsieurs P."/>
            <person name="Morin N."/>
            <person name="Michaux A."/>
            <person name="Benotmane M.A."/>
            <person name="Leys N."/>
            <person name="Vallaeys T."/>
            <person name="Lapidus A."/>
            <person name="Monchy S."/>
            <person name="Medigue C."/>
            <person name="Taghavi S."/>
            <person name="McCorkle S."/>
            <person name="Dunn J."/>
            <person name="van der Lelie D."/>
            <person name="Mergeay M."/>
        </authorList>
    </citation>
    <scope>NUCLEOTIDE SEQUENCE [LARGE SCALE GENOMIC DNA]</scope>
    <source>
        <strain evidence="3">ATCC 43123 / DSM 2839 / NBRC 102507 / CH34</strain>
    </source>
</reference>
<gene>
    <name evidence="2" type="ordered locus">Rmet_5523</name>
</gene>
<dbReference type="InterPro" id="IPR002575">
    <property type="entry name" value="Aminoglycoside_PTrfase"/>
</dbReference>
<dbReference type="SUPFAM" id="SSF56112">
    <property type="entry name" value="Protein kinase-like (PK-like)"/>
    <property type="match status" value="1"/>
</dbReference>
<dbReference type="AlphaFoldDB" id="Q1LBU4"/>
<dbReference type="Gene3D" id="3.30.200.20">
    <property type="entry name" value="Phosphorylase Kinase, domain 1"/>
    <property type="match status" value="1"/>
</dbReference>
<sequence length="354" mass="39257">MDAGAVFHEDPSVGERLAAYIRGQVAPFAGALDVTRIQGGQSNPTYLVKAGEDRYVLRRKPSGTLLPSAHAIEREYRVMRSLASSTVPVPRVRALCEDVGVIGSAFYIMDFAEGRILDDQTLPEVAPAERQALYAELNRAIAALHLVDYKQVGLEGYGKEGRYVERQIERWTKQYRASETRRIEAMEQLIIWLPTNVPPQTTTAIVHGDYRLDNVVFHPTEPRIIAILDWELSTLGDPMVDFAYHCLNWHVSLGTHRTLAGVDVKSLGIPSEADYVAMYCTHVGMDPKAGIPRWNFYMAFNMFRLAAIQQGVARRAMDGNAANDRANDVAMRVASTAAAGVLMAQADNAEISRH</sequence>
<evidence type="ECO:0000313" key="2">
    <source>
        <dbReference type="EMBL" id="ABF12382.1"/>
    </source>
</evidence>
<protein>
    <submittedName>
        <fullName evidence="2">Aminoglycoside phosphotransferase</fullName>
    </submittedName>
</protein>
<proteinExistence type="predicted"/>
<dbReference type="PANTHER" id="PTHR47829:SF3">
    <property type="entry name" value="AMINOGLYCOSIDE PHOSPHOTRANSFERASE DOMAIN-CONTAINING PROTEIN"/>
    <property type="match status" value="1"/>
</dbReference>
<keyword evidence="2" id="KW-0614">Plasmid</keyword>
<evidence type="ECO:0000313" key="3">
    <source>
        <dbReference type="Proteomes" id="UP000002429"/>
    </source>
</evidence>
<dbReference type="InterPro" id="IPR052898">
    <property type="entry name" value="ACAD10-like"/>
</dbReference>
<name>Q1LBU4_CUPMC</name>
<dbReference type="RefSeq" id="WP_011519926.1">
    <property type="nucleotide sequence ID" value="NC_007974.2"/>
</dbReference>
<dbReference type="Gene3D" id="3.90.1200.10">
    <property type="match status" value="1"/>
</dbReference>
<geneLocation type="plasmid" evidence="2 3">
    <name>megaplasmid</name>
</geneLocation>
<dbReference type="InterPro" id="IPR041726">
    <property type="entry name" value="ACAD10_11_N"/>
</dbReference>
<keyword evidence="3" id="KW-1185">Reference proteome</keyword>
<dbReference type="KEGG" id="rme:Rmet_5523"/>
<evidence type="ECO:0000259" key="1">
    <source>
        <dbReference type="Pfam" id="PF01636"/>
    </source>
</evidence>
<organism evidence="2 3">
    <name type="scientific">Cupriavidus metallidurans (strain ATCC 43123 / DSM 2839 / NBRC 102507 / CH34)</name>
    <name type="common">Ralstonia metallidurans</name>
    <dbReference type="NCBI Taxonomy" id="266264"/>
    <lineage>
        <taxon>Bacteria</taxon>
        <taxon>Pseudomonadati</taxon>
        <taxon>Pseudomonadota</taxon>
        <taxon>Betaproteobacteria</taxon>
        <taxon>Burkholderiales</taxon>
        <taxon>Burkholderiaceae</taxon>
        <taxon>Cupriavidus</taxon>
    </lineage>
</organism>
<dbReference type="HOGENOM" id="CLU_007526_0_1_4"/>
<dbReference type="Proteomes" id="UP000002429">
    <property type="component" value="Plasmid megaplasmid"/>
</dbReference>
<feature type="domain" description="Aminoglycoside phosphotransferase" evidence="1">
    <location>
        <begin position="33"/>
        <end position="250"/>
    </location>
</feature>
<dbReference type="InterPro" id="IPR011009">
    <property type="entry name" value="Kinase-like_dom_sf"/>
</dbReference>
<dbReference type="EMBL" id="CP000353">
    <property type="protein sequence ID" value="ABF12382.1"/>
    <property type="molecule type" value="Genomic_DNA"/>
</dbReference>
<dbReference type="Pfam" id="PF01636">
    <property type="entry name" value="APH"/>
    <property type="match status" value="1"/>
</dbReference>
<dbReference type="PANTHER" id="PTHR47829">
    <property type="entry name" value="HYDROLASE, PUTATIVE (AFU_ORTHOLOGUE AFUA_1G12880)-RELATED"/>
    <property type="match status" value="1"/>
</dbReference>
<accession>Q1LBU4</accession>